<sequence>MNWPPSLSRNNHTLHQMFRTDSEKERFALGSFRHPVPPPANPPKQETCVKWWFDKVWDVGDFAAAAAGLQSLQQFGMDSGVGRGHPTKTHVESLGGSRVGRGTHGLVWPAPWIMLL</sequence>
<keyword evidence="3" id="KW-1185">Reference proteome</keyword>
<name>A0A5B0LU60_PUCGR</name>
<dbReference type="Proteomes" id="UP000324748">
    <property type="component" value="Unassembled WGS sequence"/>
</dbReference>
<gene>
    <name evidence="1" type="ORF">PGT21_021675</name>
    <name evidence="2" type="ORF">PGTUg99_005991</name>
</gene>
<reference evidence="3 4" key="1">
    <citation type="submission" date="2019-05" db="EMBL/GenBank/DDBJ databases">
        <title>Emergence of the Ug99 lineage of the wheat stem rust pathogen through somatic hybridization.</title>
        <authorList>
            <person name="Li F."/>
            <person name="Upadhyaya N.M."/>
            <person name="Sperschneider J."/>
            <person name="Matny O."/>
            <person name="Nguyen-Phuc H."/>
            <person name="Mago R."/>
            <person name="Raley C."/>
            <person name="Miller M.E."/>
            <person name="Silverstein K.A.T."/>
            <person name="Henningsen E."/>
            <person name="Hirsch C.D."/>
            <person name="Visser B."/>
            <person name="Pretorius Z.A."/>
            <person name="Steffenson B.J."/>
            <person name="Schwessinger B."/>
            <person name="Dodds P.N."/>
            <person name="Figueroa M."/>
        </authorList>
    </citation>
    <scope>NUCLEOTIDE SEQUENCE [LARGE SCALE GENOMIC DNA]</scope>
    <source>
        <strain evidence="1">21-0</strain>
        <strain evidence="2 4">Ug99</strain>
    </source>
</reference>
<evidence type="ECO:0000313" key="2">
    <source>
        <dbReference type="EMBL" id="KAA1091726.1"/>
    </source>
</evidence>
<comment type="caution">
    <text evidence="1">The sequence shown here is derived from an EMBL/GenBank/DDBJ whole genome shotgun (WGS) entry which is preliminary data.</text>
</comment>
<organism evidence="1 3">
    <name type="scientific">Puccinia graminis f. sp. tritici</name>
    <dbReference type="NCBI Taxonomy" id="56615"/>
    <lineage>
        <taxon>Eukaryota</taxon>
        <taxon>Fungi</taxon>
        <taxon>Dikarya</taxon>
        <taxon>Basidiomycota</taxon>
        <taxon>Pucciniomycotina</taxon>
        <taxon>Pucciniomycetes</taxon>
        <taxon>Pucciniales</taxon>
        <taxon>Pucciniaceae</taxon>
        <taxon>Puccinia</taxon>
    </lineage>
</organism>
<dbReference type="EMBL" id="VDEP01000383">
    <property type="protein sequence ID" value="KAA1091726.1"/>
    <property type="molecule type" value="Genomic_DNA"/>
</dbReference>
<protein>
    <submittedName>
        <fullName evidence="1">Uncharacterized protein</fullName>
    </submittedName>
</protein>
<dbReference type="AlphaFoldDB" id="A0A5B0LU60"/>
<dbReference type="EMBL" id="VSWC01000184">
    <property type="protein sequence ID" value="KAA1067925.1"/>
    <property type="molecule type" value="Genomic_DNA"/>
</dbReference>
<proteinExistence type="predicted"/>
<evidence type="ECO:0000313" key="4">
    <source>
        <dbReference type="Proteomes" id="UP000325313"/>
    </source>
</evidence>
<evidence type="ECO:0000313" key="3">
    <source>
        <dbReference type="Proteomes" id="UP000324748"/>
    </source>
</evidence>
<evidence type="ECO:0000313" key="1">
    <source>
        <dbReference type="EMBL" id="KAA1067925.1"/>
    </source>
</evidence>
<accession>A0A5B0LU60</accession>
<dbReference type="Proteomes" id="UP000325313">
    <property type="component" value="Unassembled WGS sequence"/>
</dbReference>